<protein>
    <submittedName>
        <fullName evidence="1">Uncharacterized protein</fullName>
    </submittedName>
</protein>
<evidence type="ECO:0000313" key="1">
    <source>
        <dbReference type="EMBL" id="SBR03765.1"/>
    </source>
</evidence>
<dbReference type="EMBL" id="HAED01017320">
    <property type="protein sequence ID" value="SBR03765.1"/>
    <property type="molecule type" value="Transcribed_RNA"/>
</dbReference>
<dbReference type="EMBL" id="HAEE01005762">
    <property type="protein sequence ID" value="SBR25782.1"/>
    <property type="molecule type" value="Transcribed_RNA"/>
</dbReference>
<reference evidence="1" key="1">
    <citation type="submission" date="2016-05" db="EMBL/GenBank/DDBJ databases">
        <authorList>
            <person name="Lavstsen T."/>
            <person name="Jespersen J.S."/>
        </authorList>
    </citation>
    <scope>NUCLEOTIDE SEQUENCE</scope>
    <source>
        <tissue evidence="1">Brain</tissue>
    </source>
</reference>
<name>A0A1A8J258_NOTKU</name>
<gene>
    <name evidence="1" type="primary">Nfu_g_1_007395</name>
</gene>
<reference evidence="1" key="2">
    <citation type="submission" date="2016-06" db="EMBL/GenBank/DDBJ databases">
        <title>The genome of a short-lived fish provides insights into sex chromosome evolution and the genetic control of aging.</title>
        <authorList>
            <person name="Reichwald K."/>
            <person name="Felder M."/>
            <person name="Petzold A."/>
            <person name="Koch P."/>
            <person name="Groth M."/>
            <person name="Platzer M."/>
        </authorList>
    </citation>
    <scope>NUCLEOTIDE SEQUENCE</scope>
    <source>
        <tissue evidence="1">Brain</tissue>
    </source>
</reference>
<proteinExistence type="predicted"/>
<organism evidence="1">
    <name type="scientific">Nothobranchius kuhntae</name>
    <name type="common">Beira killifish</name>
    <dbReference type="NCBI Taxonomy" id="321403"/>
    <lineage>
        <taxon>Eukaryota</taxon>
        <taxon>Metazoa</taxon>
        <taxon>Chordata</taxon>
        <taxon>Craniata</taxon>
        <taxon>Vertebrata</taxon>
        <taxon>Euteleostomi</taxon>
        <taxon>Actinopterygii</taxon>
        <taxon>Neopterygii</taxon>
        <taxon>Teleostei</taxon>
        <taxon>Neoteleostei</taxon>
        <taxon>Acanthomorphata</taxon>
        <taxon>Ovalentaria</taxon>
        <taxon>Atherinomorphae</taxon>
        <taxon>Cyprinodontiformes</taxon>
        <taxon>Nothobranchiidae</taxon>
        <taxon>Nothobranchius</taxon>
    </lineage>
</organism>
<dbReference type="AlphaFoldDB" id="A0A1A8J258"/>
<sequence>MVFVPRLFLHSDSQLNPSSLSLDLMLFERKMSHRDDYRDVFSVLEDKEDFSECFYSQPALLTGEFYQQRTSQNKHDTQPSHSQIINDQHLLPTLPMSACFSNSFLLSDLFLFEEFADDSLLHVSVTAGD</sequence>
<accession>A0A1A8J258</accession>